<dbReference type="AlphaFoldDB" id="A0AAW0VYH4"/>
<dbReference type="PANTHER" id="PTHR46505">
    <property type="entry name" value="OXIDOREDUCTASE NAD-BINDING DOMAIN-CONTAINING PROTEIN 1"/>
    <property type="match status" value="1"/>
</dbReference>
<reference evidence="5 6" key="1">
    <citation type="journal article" date="2024" name="BMC Genomics">
        <title>Genome assembly of redclaw crayfish (Cherax quadricarinatus) provides insights into its immune adaptation and hypoxia tolerance.</title>
        <authorList>
            <person name="Liu Z."/>
            <person name="Zheng J."/>
            <person name="Li H."/>
            <person name="Fang K."/>
            <person name="Wang S."/>
            <person name="He J."/>
            <person name="Zhou D."/>
            <person name="Weng S."/>
            <person name="Chi M."/>
            <person name="Gu Z."/>
            <person name="He J."/>
            <person name="Li F."/>
            <person name="Wang M."/>
        </authorList>
    </citation>
    <scope>NUCLEOTIDE SEQUENCE [LARGE SCALE GENOMIC DNA]</scope>
    <source>
        <strain evidence="5">ZL_2023a</strain>
    </source>
</reference>
<gene>
    <name evidence="5" type="ORF">OTU49_012233</name>
</gene>
<dbReference type="Gene3D" id="3.40.50.80">
    <property type="entry name" value="Nucleotide-binding domain of ferredoxin-NADP reductase (FNR) module"/>
    <property type="match status" value="1"/>
</dbReference>
<evidence type="ECO:0000256" key="3">
    <source>
        <dbReference type="ARBA" id="ARBA00040516"/>
    </source>
</evidence>
<dbReference type="PROSITE" id="PS51384">
    <property type="entry name" value="FAD_FR"/>
    <property type="match status" value="1"/>
</dbReference>
<dbReference type="Proteomes" id="UP001445076">
    <property type="component" value="Unassembled WGS sequence"/>
</dbReference>
<feature type="non-terminal residue" evidence="5">
    <location>
        <position position="1"/>
    </location>
</feature>
<dbReference type="InterPro" id="IPR017938">
    <property type="entry name" value="Riboflavin_synthase-like_b-brl"/>
</dbReference>
<dbReference type="EMBL" id="JARKIK010000095">
    <property type="protein sequence ID" value="KAK8722473.1"/>
    <property type="molecule type" value="Genomic_DNA"/>
</dbReference>
<keyword evidence="6" id="KW-1185">Reference proteome</keyword>
<proteinExistence type="predicted"/>
<keyword evidence="2" id="KW-0520">NAD</keyword>
<name>A0AAW0VYH4_CHEQU</name>
<organism evidence="5 6">
    <name type="scientific">Cherax quadricarinatus</name>
    <name type="common">Australian red claw crayfish</name>
    <dbReference type="NCBI Taxonomy" id="27406"/>
    <lineage>
        <taxon>Eukaryota</taxon>
        <taxon>Metazoa</taxon>
        <taxon>Ecdysozoa</taxon>
        <taxon>Arthropoda</taxon>
        <taxon>Crustacea</taxon>
        <taxon>Multicrustacea</taxon>
        <taxon>Malacostraca</taxon>
        <taxon>Eumalacostraca</taxon>
        <taxon>Eucarida</taxon>
        <taxon>Decapoda</taxon>
        <taxon>Pleocyemata</taxon>
        <taxon>Astacidea</taxon>
        <taxon>Parastacoidea</taxon>
        <taxon>Parastacidae</taxon>
        <taxon>Cherax</taxon>
    </lineage>
</organism>
<dbReference type="SUPFAM" id="SSF63380">
    <property type="entry name" value="Riboflavin synthase domain-like"/>
    <property type="match status" value="1"/>
</dbReference>
<evidence type="ECO:0000313" key="6">
    <source>
        <dbReference type="Proteomes" id="UP001445076"/>
    </source>
</evidence>
<sequence length="288" mass="32068">RILSTATPKEEVNTGPVVREEGSGKHLKITAQNTRLPVIAQAVVIDIREESPTVRGLTLQVDNPDFTFRAGQWVDMFIPGMETVGGFSMYSSPILLSETGTLQLGVKFSRWPPAYWVHKQCKIQSKVAIRAGGDFYYSPEVGEASYDLLLVGGGVGINPLASMFLHANTLHQIHKKNPEKYRPGKILLLYSAKTYEELLYKTLLDNISSSTPETAVQYFTTREQPASASSPVKYGRITQEVLKSAIDSLDTSSLKTFICGPPPMIENINQHLLSCGLLQNQIFYEKWW</sequence>
<dbReference type="InterPro" id="IPR001433">
    <property type="entry name" value="OxRdtase_FAD/NAD-bd"/>
</dbReference>
<keyword evidence="1" id="KW-0560">Oxidoreductase</keyword>
<dbReference type="GO" id="GO:0016491">
    <property type="term" value="F:oxidoreductase activity"/>
    <property type="evidence" value="ECO:0007669"/>
    <property type="project" value="UniProtKB-KW"/>
</dbReference>
<dbReference type="GO" id="GO:0005739">
    <property type="term" value="C:mitochondrion"/>
    <property type="evidence" value="ECO:0007669"/>
    <property type="project" value="TreeGrafter"/>
</dbReference>
<evidence type="ECO:0000313" key="5">
    <source>
        <dbReference type="EMBL" id="KAK8722473.1"/>
    </source>
</evidence>
<evidence type="ECO:0000259" key="4">
    <source>
        <dbReference type="PROSITE" id="PS51384"/>
    </source>
</evidence>
<feature type="domain" description="FAD-binding FR-type" evidence="4">
    <location>
        <begin position="37"/>
        <end position="147"/>
    </location>
</feature>
<dbReference type="InterPro" id="IPR052128">
    <property type="entry name" value="Oxidoreductase_NAD-binding"/>
</dbReference>
<dbReference type="InterPro" id="IPR017927">
    <property type="entry name" value="FAD-bd_FR_type"/>
</dbReference>
<protein>
    <recommendedName>
        <fullName evidence="3">Oxidoreductase NAD-binding domain-containing protein 1</fullName>
    </recommendedName>
</protein>
<comment type="caution">
    <text evidence="5">The sequence shown here is derived from an EMBL/GenBank/DDBJ whole genome shotgun (WGS) entry which is preliminary data.</text>
</comment>
<dbReference type="Pfam" id="PF00175">
    <property type="entry name" value="NAD_binding_1"/>
    <property type="match status" value="1"/>
</dbReference>
<dbReference type="Gene3D" id="2.40.30.10">
    <property type="entry name" value="Translation factors"/>
    <property type="match status" value="1"/>
</dbReference>
<dbReference type="CDD" id="cd00322">
    <property type="entry name" value="FNR_like"/>
    <property type="match status" value="1"/>
</dbReference>
<dbReference type="PANTHER" id="PTHR46505:SF1">
    <property type="entry name" value="OXIDOREDUCTASE NAD-BINDING DOMAIN-CONTAINING PROTEIN 1"/>
    <property type="match status" value="1"/>
</dbReference>
<accession>A0AAW0VYH4</accession>
<evidence type="ECO:0000256" key="1">
    <source>
        <dbReference type="ARBA" id="ARBA00023002"/>
    </source>
</evidence>
<dbReference type="SUPFAM" id="SSF52343">
    <property type="entry name" value="Ferredoxin reductase-like, C-terminal NADP-linked domain"/>
    <property type="match status" value="1"/>
</dbReference>
<dbReference type="InterPro" id="IPR039261">
    <property type="entry name" value="FNR_nucleotide-bd"/>
</dbReference>
<evidence type="ECO:0000256" key="2">
    <source>
        <dbReference type="ARBA" id="ARBA00023027"/>
    </source>
</evidence>